<dbReference type="Proteomes" id="UP000278962">
    <property type="component" value="Unassembled WGS sequence"/>
</dbReference>
<dbReference type="InterPro" id="IPR051015">
    <property type="entry name" value="EvgA-like"/>
</dbReference>
<keyword evidence="1" id="KW-0597">Phosphoprotein</keyword>
<dbReference type="RefSeq" id="WP_121251247.1">
    <property type="nucleotide sequence ID" value="NZ_RBIL01000001.1"/>
</dbReference>
<dbReference type="PANTHER" id="PTHR45566">
    <property type="entry name" value="HTH-TYPE TRANSCRIPTIONAL REGULATOR YHJB-RELATED"/>
    <property type="match status" value="1"/>
</dbReference>
<dbReference type="InterPro" id="IPR001789">
    <property type="entry name" value="Sig_transdc_resp-reg_receiver"/>
</dbReference>
<dbReference type="Pfam" id="PF00072">
    <property type="entry name" value="Response_reg"/>
    <property type="match status" value="1"/>
</dbReference>
<sequence>MIRVVVVDDHPALRAGLQTVLESEPGIVYAGESGGDEESLWPLLNRVDPDVVLLDYHLPRGDGLQLCYRIKQRIPAPRVIIFSAHASPELMLPARLASADGLMHKGIGAREMFETIRRVAKGEQLIGEPSVAVLRETLARVPDEDRSIIGMLLDGTTEADVARTLRQDVKDVRHAVQRVLSTLRQGVPLAG</sequence>
<keyword evidence="3" id="KW-0238">DNA-binding</keyword>
<protein>
    <submittedName>
        <fullName evidence="3">DNA-binding NarL/FixJ family response regulator</fullName>
    </submittedName>
</protein>
<organism evidence="3 4">
    <name type="scientific">Solirubrobacter pauli</name>
    <dbReference type="NCBI Taxonomy" id="166793"/>
    <lineage>
        <taxon>Bacteria</taxon>
        <taxon>Bacillati</taxon>
        <taxon>Actinomycetota</taxon>
        <taxon>Thermoleophilia</taxon>
        <taxon>Solirubrobacterales</taxon>
        <taxon>Solirubrobacteraceae</taxon>
        <taxon>Solirubrobacter</taxon>
    </lineage>
</organism>
<dbReference type="SUPFAM" id="SSF52172">
    <property type="entry name" value="CheY-like"/>
    <property type="match status" value="1"/>
</dbReference>
<feature type="modified residue" description="4-aspartylphosphate" evidence="1">
    <location>
        <position position="55"/>
    </location>
</feature>
<dbReference type="PANTHER" id="PTHR45566:SF2">
    <property type="entry name" value="NARL SUBFAMILY"/>
    <property type="match status" value="1"/>
</dbReference>
<accession>A0A660LHA5</accession>
<dbReference type="CDD" id="cd17535">
    <property type="entry name" value="REC_NarL-like"/>
    <property type="match status" value="1"/>
</dbReference>
<reference evidence="3 4" key="1">
    <citation type="submission" date="2018-10" db="EMBL/GenBank/DDBJ databases">
        <title>Genomic Encyclopedia of Archaeal and Bacterial Type Strains, Phase II (KMG-II): from individual species to whole genera.</title>
        <authorList>
            <person name="Goeker M."/>
        </authorList>
    </citation>
    <scope>NUCLEOTIDE SEQUENCE [LARGE SCALE GENOMIC DNA]</scope>
    <source>
        <strain evidence="3 4">DSM 14954</strain>
    </source>
</reference>
<dbReference type="EMBL" id="RBIL01000001">
    <property type="protein sequence ID" value="RKQ93273.1"/>
    <property type="molecule type" value="Genomic_DNA"/>
</dbReference>
<dbReference type="InterPro" id="IPR011006">
    <property type="entry name" value="CheY-like_superfamily"/>
</dbReference>
<dbReference type="AlphaFoldDB" id="A0A660LHA5"/>
<dbReference type="OrthoDB" id="9797341at2"/>
<evidence type="ECO:0000259" key="2">
    <source>
        <dbReference type="PROSITE" id="PS50110"/>
    </source>
</evidence>
<comment type="caution">
    <text evidence="3">The sequence shown here is derived from an EMBL/GenBank/DDBJ whole genome shotgun (WGS) entry which is preliminary data.</text>
</comment>
<dbReference type="InterPro" id="IPR058245">
    <property type="entry name" value="NreC/VraR/RcsB-like_REC"/>
</dbReference>
<evidence type="ECO:0000256" key="1">
    <source>
        <dbReference type="PROSITE-ProRule" id="PRU00169"/>
    </source>
</evidence>
<dbReference type="GO" id="GO:0000160">
    <property type="term" value="P:phosphorelay signal transduction system"/>
    <property type="evidence" value="ECO:0007669"/>
    <property type="project" value="InterPro"/>
</dbReference>
<name>A0A660LHA5_9ACTN</name>
<dbReference type="GO" id="GO:0003677">
    <property type="term" value="F:DNA binding"/>
    <property type="evidence" value="ECO:0007669"/>
    <property type="project" value="UniProtKB-KW"/>
</dbReference>
<evidence type="ECO:0000313" key="3">
    <source>
        <dbReference type="EMBL" id="RKQ93273.1"/>
    </source>
</evidence>
<proteinExistence type="predicted"/>
<dbReference type="SMART" id="SM00448">
    <property type="entry name" value="REC"/>
    <property type="match status" value="1"/>
</dbReference>
<evidence type="ECO:0000313" key="4">
    <source>
        <dbReference type="Proteomes" id="UP000278962"/>
    </source>
</evidence>
<keyword evidence="4" id="KW-1185">Reference proteome</keyword>
<dbReference type="Gene3D" id="3.40.50.2300">
    <property type="match status" value="1"/>
</dbReference>
<gene>
    <name evidence="3" type="ORF">C8N24_3134</name>
</gene>
<dbReference type="PROSITE" id="PS50110">
    <property type="entry name" value="RESPONSE_REGULATORY"/>
    <property type="match status" value="1"/>
</dbReference>
<feature type="domain" description="Response regulatory" evidence="2">
    <location>
        <begin position="3"/>
        <end position="120"/>
    </location>
</feature>